<evidence type="ECO:0000313" key="2">
    <source>
        <dbReference type="Proteomes" id="UP000009183"/>
    </source>
</evidence>
<keyword evidence="2" id="KW-1185">Reference proteome</keyword>
<protein>
    <submittedName>
        <fullName evidence="1">Uncharacterized protein</fullName>
    </submittedName>
</protein>
<dbReference type="EMBL" id="FN596086">
    <property type="protein sequence ID" value="CBI33280.3"/>
    <property type="molecule type" value="Genomic_DNA"/>
</dbReference>
<evidence type="ECO:0000313" key="1">
    <source>
        <dbReference type="EMBL" id="CBI33280.3"/>
    </source>
</evidence>
<proteinExistence type="predicted"/>
<dbReference type="HOGENOM" id="CLU_2983012_0_0_1"/>
<dbReference type="AlphaFoldDB" id="D7TS05"/>
<reference evidence="2" key="1">
    <citation type="journal article" date="2007" name="Nature">
        <title>The grapevine genome sequence suggests ancestral hexaploidization in major angiosperm phyla.</title>
        <authorList>
            <consortium name="The French-Italian Public Consortium for Grapevine Genome Characterization."/>
            <person name="Jaillon O."/>
            <person name="Aury J.-M."/>
            <person name="Noel B."/>
            <person name="Policriti A."/>
            <person name="Clepet C."/>
            <person name="Casagrande A."/>
            <person name="Choisne N."/>
            <person name="Aubourg S."/>
            <person name="Vitulo N."/>
            <person name="Jubin C."/>
            <person name="Vezzi A."/>
            <person name="Legeai F."/>
            <person name="Hugueney P."/>
            <person name="Dasilva C."/>
            <person name="Horner D."/>
            <person name="Mica E."/>
            <person name="Jublot D."/>
            <person name="Poulain J."/>
            <person name="Bruyere C."/>
            <person name="Billault A."/>
            <person name="Segurens B."/>
            <person name="Gouyvenoux M."/>
            <person name="Ugarte E."/>
            <person name="Cattonaro F."/>
            <person name="Anthouard V."/>
            <person name="Vico V."/>
            <person name="Del Fabbro C."/>
            <person name="Alaux M."/>
            <person name="Di Gaspero G."/>
            <person name="Dumas V."/>
            <person name="Felice N."/>
            <person name="Paillard S."/>
            <person name="Juman I."/>
            <person name="Moroldo M."/>
            <person name="Scalabrin S."/>
            <person name="Canaguier A."/>
            <person name="Le Clainche I."/>
            <person name="Malacrida G."/>
            <person name="Durand E."/>
            <person name="Pesole G."/>
            <person name="Laucou V."/>
            <person name="Chatelet P."/>
            <person name="Merdinoglu D."/>
            <person name="Delledonne M."/>
            <person name="Pezzotti M."/>
            <person name="Lecharny A."/>
            <person name="Scarpelli C."/>
            <person name="Artiguenave F."/>
            <person name="Pe M.E."/>
            <person name="Valle G."/>
            <person name="Morgante M."/>
            <person name="Caboche M."/>
            <person name="Adam-Blondon A.-F."/>
            <person name="Weissenbach J."/>
            <person name="Quetier F."/>
            <person name="Wincker P."/>
        </authorList>
    </citation>
    <scope>NUCLEOTIDE SEQUENCE [LARGE SCALE GENOMIC DNA]</scope>
    <source>
        <strain evidence="2">cv. Pinot noir / PN40024</strain>
    </source>
</reference>
<name>D7TS05_VITVI</name>
<gene>
    <name evidence="1" type="ORF">VIT_00s1350g00010</name>
</gene>
<dbReference type="Proteomes" id="UP000009183">
    <property type="component" value="Unassembled WGS sequence, unordered"/>
</dbReference>
<organism evidence="1 2">
    <name type="scientific">Vitis vinifera</name>
    <name type="common">Grape</name>
    <dbReference type="NCBI Taxonomy" id="29760"/>
    <lineage>
        <taxon>Eukaryota</taxon>
        <taxon>Viridiplantae</taxon>
        <taxon>Streptophyta</taxon>
        <taxon>Embryophyta</taxon>
        <taxon>Tracheophyta</taxon>
        <taxon>Spermatophyta</taxon>
        <taxon>Magnoliopsida</taxon>
        <taxon>eudicotyledons</taxon>
        <taxon>Gunneridae</taxon>
        <taxon>Pentapetalae</taxon>
        <taxon>rosids</taxon>
        <taxon>Vitales</taxon>
        <taxon>Vitaceae</taxon>
        <taxon>Viteae</taxon>
        <taxon>Vitis</taxon>
    </lineage>
</organism>
<accession>D7TS05</accession>
<dbReference type="PaxDb" id="29760-VIT_00s1350g00010.t01"/>
<sequence>MESYIPSESSADFSLPTKCKHHGWRVNEDFYHYHGFWCYSFFLEGTMKSQEHFQAQLHELMRSKF</sequence>
<dbReference type="InParanoid" id="D7TS05"/>